<keyword evidence="4" id="KW-1185">Reference proteome</keyword>
<evidence type="ECO:0000313" key="4">
    <source>
        <dbReference type="Proteomes" id="UP001341840"/>
    </source>
</evidence>
<reference evidence="3 4" key="1">
    <citation type="journal article" date="2023" name="Plants (Basel)">
        <title>Bridging the Gap: Combining Genomics and Transcriptomics Approaches to Understand Stylosanthes scabra, an Orphan Legume from the Brazilian Caatinga.</title>
        <authorList>
            <person name="Ferreira-Neto J.R.C."/>
            <person name="da Silva M.D."/>
            <person name="Binneck E."/>
            <person name="de Melo N.F."/>
            <person name="da Silva R.H."/>
            <person name="de Melo A.L.T.M."/>
            <person name="Pandolfi V."/>
            <person name="Bustamante F.O."/>
            <person name="Brasileiro-Vidal A.C."/>
            <person name="Benko-Iseppon A.M."/>
        </authorList>
    </citation>
    <scope>NUCLEOTIDE SEQUENCE [LARGE SCALE GENOMIC DNA]</scope>
    <source>
        <tissue evidence="3">Leaves</tissue>
    </source>
</reference>
<dbReference type="EMBL" id="JASCZI010216480">
    <property type="protein sequence ID" value="MED6202719.1"/>
    <property type="molecule type" value="Genomic_DNA"/>
</dbReference>
<dbReference type="PANTHER" id="PTHR47186">
    <property type="entry name" value="LEUCINE-RICH REPEAT-CONTAINING PROTEIN 57"/>
    <property type="match status" value="1"/>
</dbReference>
<feature type="non-terminal residue" evidence="3">
    <location>
        <position position="1"/>
    </location>
</feature>
<accession>A0ABU6XYG3</accession>
<dbReference type="Gene3D" id="3.80.10.10">
    <property type="entry name" value="Ribonuclease Inhibitor"/>
    <property type="match status" value="1"/>
</dbReference>
<keyword evidence="1" id="KW-0677">Repeat</keyword>
<comment type="caution">
    <text evidence="3">The sequence shown here is derived from an EMBL/GenBank/DDBJ whole genome shotgun (WGS) entry which is preliminary data.</text>
</comment>
<dbReference type="SUPFAM" id="SSF52058">
    <property type="entry name" value="L domain-like"/>
    <property type="match status" value="1"/>
</dbReference>
<dbReference type="Proteomes" id="UP001341840">
    <property type="component" value="Unassembled WGS sequence"/>
</dbReference>
<organism evidence="3 4">
    <name type="scientific">Stylosanthes scabra</name>
    <dbReference type="NCBI Taxonomy" id="79078"/>
    <lineage>
        <taxon>Eukaryota</taxon>
        <taxon>Viridiplantae</taxon>
        <taxon>Streptophyta</taxon>
        <taxon>Embryophyta</taxon>
        <taxon>Tracheophyta</taxon>
        <taxon>Spermatophyta</taxon>
        <taxon>Magnoliopsida</taxon>
        <taxon>eudicotyledons</taxon>
        <taxon>Gunneridae</taxon>
        <taxon>Pentapetalae</taxon>
        <taxon>rosids</taxon>
        <taxon>fabids</taxon>
        <taxon>Fabales</taxon>
        <taxon>Fabaceae</taxon>
        <taxon>Papilionoideae</taxon>
        <taxon>50 kb inversion clade</taxon>
        <taxon>dalbergioids sensu lato</taxon>
        <taxon>Dalbergieae</taxon>
        <taxon>Pterocarpus clade</taxon>
        <taxon>Stylosanthes</taxon>
    </lineage>
</organism>
<dbReference type="PANTHER" id="PTHR47186:SF3">
    <property type="entry name" value="OS09G0267800 PROTEIN"/>
    <property type="match status" value="1"/>
</dbReference>
<evidence type="ECO:0000259" key="2">
    <source>
        <dbReference type="Pfam" id="PF23598"/>
    </source>
</evidence>
<gene>
    <name evidence="3" type="ORF">PIB30_108386</name>
</gene>
<dbReference type="Pfam" id="PF23598">
    <property type="entry name" value="LRR_14"/>
    <property type="match status" value="1"/>
</dbReference>
<name>A0ABU6XYG3_9FABA</name>
<protein>
    <recommendedName>
        <fullName evidence="2">Disease resistance R13L4/SHOC-2-like LRR domain-containing protein</fullName>
    </recommendedName>
</protein>
<dbReference type="InterPro" id="IPR055414">
    <property type="entry name" value="LRR_R13L4/SHOC2-like"/>
</dbReference>
<evidence type="ECO:0000313" key="3">
    <source>
        <dbReference type="EMBL" id="MED6202719.1"/>
    </source>
</evidence>
<proteinExistence type="predicted"/>
<dbReference type="InterPro" id="IPR032675">
    <property type="entry name" value="LRR_dom_sf"/>
</dbReference>
<evidence type="ECO:0000256" key="1">
    <source>
        <dbReference type="ARBA" id="ARBA00022737"/>
    </source>
</evidence>
<sequence length="189" mass="21634">HLRAFSFKSICLESLPDSIGELIHLRYLNLSGSDIETLPESLGRLYNLQTLKLKRCYGLKMLPVSMQDLVNLRHLDIRETELNEMPIGMSKLKSLQFLSDYVVGNHEGNKMKELGALANLQQSICISHLENVVNSNEASEARMSDKDGIDVLKLYWFCNEDENIVDFQIEEDILDKLRPHSNLKELEIS</sequence>
<feature type="domain" description="Disease resistance R13L4/SHOC-2-like LRR" evidence="2">
    <location>
        <begin position="17"/>
        <end position="122"/>
    </location>
</feature>